<feature type="coiled-coil region" evidence="1">
    <location>
        <begin position="116"/>
        <end position="143"/>
    </location>
</feature>
<gene>
    <name evidence="3" type="ORF">UFOVP129_13</name>
</gene>
<keyword evidence="2" id="KW-1133">Transmembrane helix</keyword>
<evidence type="ECO:0000313" key="3">
    <source>
        <dbReference type="EMBL" id="CAB4130650.1"/>
    </source>
</evidence>
<keyword evidence="1" id="KW-0175">Coiled coil</keyword>
<feature type="transmembrane region" description="Helical" evidence="2">
    <location>
        <begin position="156"/>
        <end position="174"/>
    </location>
</feature>
<evidence type="ECO:0000256" key="1">
    <source>
        <dbReference type="SAM" id="Coils"/>
    </source>
</evidence>
<name>A0A6J5LCH5_9CAUD</name>
<reference evidence="3" key="1">
    <citation type="submission" date="2020-04" db="EMBL/GenBank/DDBJ databases">
        <authorList>
            <person name="Chiriac C."/>
            <person name="Salcher M."/>
            <person name="Ghai R."/>
            <person name="Kavagutti S V."/>
        </authorList>
    </citation>
    <scope>NUCLEOTIDE SEQUENCE</scope>
</reference>
<keyword evidence="2" id="KW-0472">Membrane</keyword>
<protein>
    <submittedName>
        <fullName evidence="3">Uncharacterized protein</fullName>
    </submittedName>
</protein>
<dbReference type="EMBL" id="LR796245">
    <property type="protein sequence ID" value="CAB4130650.1"/>
    <property type="molecule type" value="Genomic_DNA"/>
</dbReference>
<evidence type="ECO:0000256" key="2">
    <source>
        <dbReference type="SAM" id="Phobius"/>
    </source>
</evidence>
<sequence length="178" mass="20246">MQRNKQYTEEWNLFLILIILWAMLAHLVGCMSDRTALQKVLTKQPLFDTVGQVYTQLHPCNPITIVHHSDTSYLHDTAIVSTTDTIGNYIHDTTIKTIRLYTKIHDRDTIVDGQQIAILKSQIDNYKQQIAALNQAVTTANLSTVQEHSRGNGWELKFWLLLAAIVAVVLLLILKPKL</sequence>
<accession>A0A6J5LCH5</accession>
<keyword evidence="2" id="KW-0812">Transmembrane</keyword>
<feature type="transmembrane region" description="Helical" evidence="2">
    <location>
        <begin position="12"/>
        <end position="29"/>
    </location>
</feature>
<proteinExistence type="predicted"/>
<organism evidence="3">
    <name type="scientific">uncultured Caudovirales phage</name>
    <dbReference type="NCBI Taxonomy" id="2100421"/>
    <lineage>
        <taxon>Viruses</taxon>
        <taxon>Duplodnaviria</taxon>
        <taxon>Heunggongvirae</taxon>
        <taxon>Uroviricota</taxon>
        <taxon>Caudoviricetes</taxon>
        <taxon>Peduoviridae</taxon>
        <taxon>Maltschvirus</taxon>
        <taxon>Maltschvirus maltsch</taxon>
    </lineage>
</organism>